<evidence type="ECO:0000313" key="3">
    <source>
        <dbReference type="Proteomes" id="UP001147733"/>
    </source>
</evidence>
<protein>
    <submittedName>
        <fullName evidence="2">Uncharacterized protein</fullName>
    </submittedName>
</protein>
<keyword evidence="1" id="KW-0812">Transmembrane</keyword>
<feature type="transmembrane region" description="Helical" evidence="1">
    <location>
        <begin position="111"/>
        <end position="134"/>
    </location>
</feature>
<dbReference type="AlphaFoldDB" id="A0A9W9TU10"/>
<feature type="transmembrane region" description="Helical" evidence="1">
    <location>
        <begin position="176"/>
        <end position="195"/>
    </location>
</feature>
<feature type="transmembrane region" description="Helical" evidence="1">
    <location>
        <begin position="146"/>
        <end position="164"/>
    </location>
</feature>
<comment type="caution">
    <text evidence="2">The sequence shown here is derived from an EMBL/GenBank/DDBJ whole genome shotgun (WGS) entry which is preliminary data.</text>
</comment>
<keyword evidence="1" id="KW-1133">Transmembrane helix</keyword>
<keyword evidence="3" id="KW-1185">Reference proteome</keyword>
<accession>A0A9W9TU10</accession>
<name>A0A9W9TU10_PENCI</name>
<evidence type="ECO:0000313" key="2">
    <source>
        <dbReference type="EMBL" id="KAJ5240653.1"/>
    </source>
</evidence>
<feature type="transmembrane region" description="Helical" evidence="1">
    <location>
        <begin position="12"/>
        <end position="31"/>
    </location>
</feature>
<evidence type="ECO:0000256" key="1">
    <source>
        <dbReference type="SAM" id="Phobius"/>
    </source>
</evidence>
<dbReference type="EMBL" id="JAPQKT010000002">
    <property type="protein sequence ID" value="KAJ5240653.1"/>
    <property type="molecule type" value="Genomic_DNA"/>
</dbReference>
<proteinExistence type="predicted"/>
<dbReference type="GeneID" id="81380331"/>
<dbReference type="RefSeq" id="XP_056503658.1">
    <property type="nucleotide sequence ID" value="XM_056641164.1"/>
</dbReference>
<feature type="transmembrane region" description="Helical" evidence="1">
    <location>
        <begin position="43"/>
        <end position="64"/>
    </location>
</feature>
<dbReference type="OrthoDB" id="4505711at2759"/>
<reference evidence="2" key="2">
    <citation type="journal article" date="2023" name="IMA Fungus">
        <title>Comparative genomic study of the Penicillium genus elucidates a diverse pangenome and 15 lateral gene transfer events.</title>
        <authorList>
            <person name="Petersen C."/>
            <person name="Sorensen T."/>
            <person name="Nielsen M.R."/>
            <person name="Sondergaard T.E."/>
            <person name="Sorensen J.L."/>
            <person name="Fitzpatrick D.A."/>
            <person name="Frisvad J.C."/>
            <person name="Nielsen K.L."/>
        </authorList>
    </citation>
    <scope>NUCLEOTIDE SEQUENCE</scope>
    <source>
        <strain evidence="2">IBT 23319</strain>
    </source>
</reference>
<organism evidence="2 3">
    <name type="scientific">Penicillium citrinum</name>
    <dbReference type="NCBI Taxonomy" id="5077"/>
    <lineage>
        <taxon>Eukaryota</taxon>
        <taxon>Fungi</taxon>
        <taxon>Dikarya</taxon>
        <taxon>Ascomycota</taxon>
        <taxon>Pezizomycotina</taxon>
        <taxon>Eurotiomycetes</taxon>
        <taxon>Eurotiomycetidae</taxon>
        <taxon>Eurotiales</taxon>
        <taxon>Aspergillaceae</taxon>
        <taxon>Penicillium</taxon>
    </lineage>
</organism>
<gene>
    <name evidence="2" type="ORF">N7469_002244</name>
</gene>
<keyword evidence="1" id="KW-0472">Membrane</keyword>
<reference evidence="2" key="1">
    <citation type="submission" date="2022-11" db="EMBL/GenBank/DDBJ databases">
        <authorList>
            <person name="Petersen C."/>
        </authorList>
    </citation>
    <scope>NUCLEOTIDE SEQUENCE</scope>
    <source>
        <strain evidence="2">IBT 23319</strain>
    </source>
</reference>
<dbReference type="Proteomes" id="UP001147733">
    <property type="component" value="Unassembled WGS sequence"/>
</dbReference>
<sequence>MLSHPQNARDCVLETTIGAFGFLYFIFYALQPLVFHFPSTAEHIPGAVVVVGFGVGITLWYVNLIHRDALSGFQSDGERKEHKTGHVDCIFLLWTTTLPTIYFLFRGQMVLQIWYALTFTMVAIGDTWECLSYGKTTKAAFRPGSLQVTSVGLLALIPTIHAYAEPNSVPSHLTVAVSFGRLMIGGILGAALYILRPLERMEIVRDWRPSLHGARLIWTWCLVKFSKSVLEAAIDHLH</sequence>
<feature type="transmembrane region" description="Helical" evidence="1">
    <location>
        <begin position="85"/>
        <end position="105"/>
    </location>
</feature>